<keyword evidence="5" id="KW-1185">Reference proteome</keyword>
<keyword evidence="3" id="KW-0443">Lipid metabolism</keyword>
<dbReference type="Pfam" id="PF04336">
    <property type="entry name" value="ACP_PD"/>
    <property type="match status" value="1"/>
</dbReference>
<dbReference type="PIRSF" id="PIRSF011489">
    <property type="entry name" value="DUF479"/>
    <property type="match status" value="1"/>
</dbReference>
<dbReference type="EMBL" id="VNIB01000005">
    <property type="protein sequence ID" value="TYO98710.1"/>
    <property type="molecule type" value="Genomic_DNA"/>
</dbReference>
<dbReference type="Proteomes" id="UP000324159">
    <property type="component" value="Unassembled WGS sequence"/>
</dbReference>
<evidence type="ECO:0000313" key="4">
    <source>
        <dbReference type="EMBL" id="TYO98710.1"/>
    </source>
</evidence>
<dbReference type="PANTHER" id="PTHR38764">
    <property type="entry name" value="ACYL CARRIER PROTEIN PHOSPHODIESTERASE"/>
    <property type="match status" value="1"/>
</dbReference>
<dbReference type="OrthoDB" id="8442777at2"/>
<evidence type="ECO:0000256" key="2">
    <source>
        <dbReference type="ARBA" id="ARBA00022801"/>
    </source>
</evidence>
<evidence type="ECO:0000313" key="5">
    <source>
        <dbReference type="Proteomes" id="UP000324159"/>
    </source>
</evidence>
<proteinExistence type="predicted"/>
<sequence length="193" mass="22496">MNYLVHLYLSDPDPEVRLGNLLGDWVKGRLVAADWPAGVLRGLRQHRAVDRHSVTSPAVRASKARIDDRFGILKPILVDIFYDHLLAANWDDYHHQPLEQFAADNYLLFERYRELLPESFRPVARRMAEHNWLVSYRDVETVSIILKRLSQRLPRPNLLHEGAAELTRAHRELKNDLDLFLKEDLTTSGTDRR</sequence>
<gene>
    <name evidence="4" type="ORF">EDC39_10572</name>
</gene>
<dbReference type="GO" id="GO:0006633">
    <property type="term" value="P:fatty acid biosynthetic process"/>
    <property type="evidence" value="ECO:0007669"/>
    <property type="project" value="InterPro"/>
</dbReference>
<keyword evidence="2" id="KW-0378">Hydrolase</keyword>
<evidence type="ECO:0000256" key="3">
    <source>
        <dbReference type="ARBA" id="ARBA00023098"/>
    </source>
</evidence>
<accession>A0A5D3WKS6</accession>
<keyword evidence="1" id="KW-0444">Lipid biosynthesis</keyword>
<dbReference type="AlphaFoldDB" id="A0A5D3WKS6"/>
<name>A0A5D3WKS6_9BACT</name>
<dbReference type="RefSeq" id="WP_148895651.1">
    <property type="nucleotide sequence ID" value="NZ_VNIB01000005.1"/>
</dbReference>
<comment type="caution">
    <text evidence="4">The sequence shown here is derived from an EMBL/GenBank/DDBJ whole genome shotgun (WGS) entry which is preliminary data.</text>
</comment>
<dbReference type="GO" id="GO:0008770">
    <property type="term" value="F:[acyl-carrier-protein] phosphodiesterase activity"/>
    <property type="evidence" value="ECO:0007669"/>
    <property type="project" value="InterPro"/>
</dbReference>
<dbReference type="PANTHER" id="PTHR38764:SF1">
    <property type="entry name" value="ACYL CARRIER PROTEIN PHOSPHODIESTERASE"/>
    <property type="match status" value="1"/>
</dbReference>
<dbReference type="InterPro" id="IPR007431">
    <property type="entry name" value="ACP_PD"/>
</dbReference>
<evidence type="ECO:0000256" key="1">
    <source>
        <dbReference type="ARBA" id="ARBA00022516"/>
    </source>
</evidence>
<reference evidence="4 5" key="1">
    <citation type="submission" date="2019-07" db="EMBL/GenBank/DDBJ databases">
        <title>Genomic Encyclopedia of Type Strains, Phase IV (KMG-IV): sequencing the most valuable type-strain genomes for metagenomic binning, comparative biology and taxonomic classification.</title>
        <authorList>
            <person name="Goeker M."/>
        </authorList>
    </citation>
    <scope>NUCLEOTIDE SEQUENCE [LARGE SCALE GENOMIC DNA]</scope>
    <source>
        <strain evidence="4 5">SS015</strain>
    </source>
</reference>
<organism evidence="4 5">
    <name type="scientific">Geothermobacter ehrlichii</name>
    <dbReference type="NCBI Taxonomy" id="213224"/>
    <lineage>
        <taxon>Bacteria</taxon>
        <taxon>Pseudomonadati</taxon>
        <taxon>Thermodesulfobacteriota</taxon>
        <taxon>Desulfuromonadia</taxon>
        <taxon>Desulfuromonadales</taxon>
        <taxon>Geothermobacteraceae</taxon>
        <taxon>Geothermobacter</taxon>
    </lineage>
</organism>
<protein>
    <submittedName>
        <fullName evidence="4">Acyl carrier protein phosphodiesterase</fullName>
    </submittedName>
</protein>